<evidence type="ECO:0000256" key="7">
    <source>
        <dbReference type="ARBA" id="ARBA00039099"/>
    </source>
</evidence>
<evidence type="ECO:0000256" key="6">
    <source>
        <dbReference type="ARBA" id="ARBA00022884"/>
    </source>
</evidence>
<dbReference type="Gene3D" id="3.40.50.150">
    <property type="entry name" value="Vaccinia Virus protein VP39"/>
    <property type="match status" value="1"/>
</dbReference>
<dbReference type="InterPro" id="IPR042296">
    <property type="entry name" value="tRNA_met_Trm1_C"/>
</dbReference>
<evidence type="ECO:0000256" key="9">
    <source>
        <dbReference type="ARBA" id="ARBA00074266"/>
    </source>
</evidence>
<evidence type="ECO:0000313" key="13">
    <source>
        <dbReference type="Proteomes" id="UP001432322"/>
    </source>
</evidence>
<protein>
    <recommendedName>
        <fullName evidence="9 10">tRNA (guanine(26)-N(2))-dimethyltransferase</fullName>
        <ecNumber evidence="7 10">2.1.1.216</ecNumber>
    </recommendedName>
</protein>
<evidence type="ECO:0000256" key="4">
    <source>
        <dbReference type="ARBA" id="ARBA00022691"/>
    </source>
</evidence>
<feature type="non-terminal residue" evidence="12">
    <location>
        <position position="1"/>
    </location>
</feature>
<comment type="similarity">
    <text evidence="10">Belongs to the class I-like SAM-binding methyltransferase superfamily. Trm1 family.</text>
</comment>
<evidence type="ECO:0000256" key="3">
    <source>
        <dbReference type="ARBA" id="ARBA00022679"/>
    </source>
</evidence>
<keyword evidence="5 10" id="KW-0819">tRNA processing</keyword>
<dbReference type="PANTHER" id="PTHR10631:SF3">
    <property type="entry name" value="TRNA (GUANINE(26)-N(2))-DIMETHYLTRANSFERASE"/>
    <property type="match status" value="1"/>
</dbReference>
<evidence type="ECO:0000256" key="2">
    <source>
        <dbReference type="ARBA" id="ARBA00022603"/>
    </source>
</evidence>
<dbReference type="PROSITE" id="PS51626">
    <property type="entry name" value="SAM_MT_TRM1"/>
    <property type="match status" value="1"/>
</dbReference>
<keyword evidence="4 10" id="KW-0949">S-adenosyl-L-methionine</keyword>
<evidence type="ECO:0000256" key="1">
    <source>
        <dbReference type="ARBA" id="ARBA00022555"/>
    </source>
</evidence>
<dbReference type="PANTHER" id="PTHR10631">
    <property type="entry name" value="N 2 ,N 2 -DIMETHYLGUANOSINE TRNA METHYLTRANSFERASE"/>
    <property type="match status" value="1"/>
</dbReference>
<evidence type="ECO:0000256" key="11">
    <source>
        <dbReference type="SAM" id="MobiDB-lite"/>
    </source>
</evidence>
<evidence type="ECO:0000313" key="12">
    <source>
        <dbReference type="EMBL" id="GMT12366.1"/>
    </source>
</evidence>
<feature type="region of interest" description="Disordered" evidence="11">
    <location>
        <begin position="84"/>
        <end position="103"/>
    </location>
</feature>
<dbReference type="EC" id="2.1.1.216" evidence="7 10"/>
<organism evidence="12 13">
    <name type="scientific">Pristionchus fissidentatus</name>
    <dbReference type="NCBI Taxonomy" id="1538716"/>
    <lineage>
        <taxon>Eukaryota</taxon>
        <taxon>Metazoa</taxon>
        <taxon>Ecdysozoa</taxon>
        <taxon>Nematoda</taxon>
        <taxon>Chromadorea</taxon>
        <taxon>Rhabditida</taxon>
        <taxon>Rhabditina</taxon>
        <taxon>Diplogasteromorpha</taxon>
        <taxon>Diplogasteroidea</taxon>
        <taxon>Neodiplogasteridae</taxon>
        <taxon>Pristionchus</taxon>
    </lineage>
</organism>
<dbReference type="SUPFAM" id="SSF53335">
    <property type="entry name" value="S-adenosyl-L-methionine-dependent methyltransferases"/>
    <property type="match status" value="1"/>
</dbReference>
<evidence type="ECO:0000256" key="10">
    <source>
        <dbReference type="PROSITE-ProRule" id="PRU00958"/>
    </source>
</evidence>
<name>A0AAV5V0S2_9BILA</name>
<accession>A0AAV5V0S2</accession>
<dbReference type="GO" id="GO:0005634">
    <property type="term" value="C:nucleus"/>
    <property type="evidence" value="ECO:0007669"/>
    <property type="project" value="TreeGrafter"/>
</dbReference>
<reference evidence="12" key="1">
    <citation type="submission" date="2023-10" db="EMBL/GenBank/DDBJ databases">
        <title>Genome assembly of Pristionchus species.</title>
        <authorList>
            <person name="Yoshida K."/>
            <person name="Sommer R.J."/>
        </authorList>
    </citation>
    <scope>NUCLEOTIDE SEQUENCE</scope>
    <source>
        <strain evidence="12">RS5133</strain>
    </source>
</reference>
<dbReference type="FunFam" id="3.30.56.70:FF:000001">
    <property type="entry name" value="tRNA (guanine(26)-N(2))-dimethyltransferase"/>
    <property type="match status" value="1"/>
</dbReference>
<dbReference type="NCBIfam" id="TIGR00308">
    <property type="entry name" value="TRM1"/>
    <property type="match status" value="1"/>
</dbReference>
<dbReference type="FunFam" id="3.40.50.150:FF:000264">
    <property type="entry name" value="tRNA (guanine(26)-N(2))-dimethyltransferase"/>
    <property type="match status" value="1"/>
</dbReference>
<dbReference type="AlphaFoldDB" id="A0AAV5V0S2"/>
<dbReference type="Gene3D" id="3.30.56.70">
    <property type="entry name" value="N2,N2-dimethylguanosine tRNA methyltransferase, C-terminal domain"/>
    <property type="match status" value="1"/>
</dbReference>
<dbReference type="Proteomes" id="UP001432322">
    <property type="component" value="Unassembled WGS sequence"/>
</dbReference>
<keyword evidence="2 10" id="KW-0489">Methyltransferase</keyword>
<sequence>LQAHTTALALRRVLTGFVTYQLRQVSRMAVEGAAGDGEEWSVIQEGMAKISFKGEKSFFYNEIQEFNRDLTVTVLRQFVDDRMTEREEKAEQPPAEAEPAAKKQKFQIEEKDGSIRILDALSASGLRALRFSQEVPHVSSIVANDFSDTAVEAIKRNVTLNGVDDKVTAVYGDAVSTMMAHRAIDKRFHAVDLDPYGSASPFLDSAVQCVADRGLLMVTCTDMATLCGNTPEACYNKYDSIPIRTKACHEMALRILLRSMDAHANRYARYIEPLLAVSIDFYIRVFVRVHTGARQAKDSATKCCRVLQCTGCQSFETVPILRKITEGASTKFAAPVVGSKLAGADGKCVHCSHTLHEGGPYYSAPIHNKKFVASLIKRLESTAEAERLGTHKRLLGVLQCVNEEIEAPFYFLHDQLSLVVKCTVPKMVSVRSAILHAGYEVSGSHCHPRAVKTNAPPAFLWELCRKLVEESATHKIDPTSAGGVILSKKRETEINFTAHPKAHQLQKSEQIVRFQCNKGKNWGPKAKAKGSVNSVKAGFQVDADAIKKD</sequence>
<keyword evidence="1 10" id="KW-0820">tRNA-binding</keyword>
<evidence type="ECO:0000256" key="8">
    <source>
        <dbReference type="ARBA" id="ARBA00051897"/>
    </source>
</evidence>
<comment type="caution">
    <text evidence="12">The sequence shown here is derived from an EMBL/GenBank/DDBJ whole genome shotgun (WGS) entry which is preliminary data.</text>
</comment>
<dbReference type="InterPro" id="IPR029063">
    <property type="entry name" value="SAM-dependent_MTases_sf"/>
</dbReference>
<keyword evidence="6 10" id="KW-0694">RNA-binding</keyword>
<dbReference type="GO" id="GO:0002940">
    <property type="term" value="P:tRNA N2-guanine methylation"/>
    <property type="evidence" value="ECO:0007669"/>
    <property type="project" value="TreeGrafter"/>
</dbReference>
<keyword evidence="13" id="KW-1185">Reference proteome</keyword>
<dbReference type="GO" id="GO:0160104">
    <property type="term" value="F:tRNA (guanine(26)-N2)-dimethyltransferase activity"/>
    <property type="evidence" value="ECO:0007669"/>
    <property type="project" value="UniProtKB-UniRule"/>
</dbReference>
<dbReference type="GO" id="GO:0000049">
    <property type="term" value="F:tRNA binding"/>
    <property type="evidence" value="ECO:0007669"/>
    <property type="project" value="UniProtKB-UniRule"/>
</dbReference>
<keyword evidence="3 10" id="KW-0808">Transferase</keyword>
<dbReference type="Pfam" id="PF02005">
    <property type="entry name" value="TRM"/>
    <property type="match status" value="1"/>
</dbReference>
<proteinExistence type="inferred from homology"/>
<dbReference type="EMBL" id="BTSY01000001">
    <property type="protein sequence ID" value="GMT12366.1"/>
    <property type="molecule type" value="Genomic_DNA"/>
</dbReference>
<comment type="catalytic activity">
    <reaction evidence="8 10">
        <text>guanosine(26) in tRNA + 2 S-adenosyl-L-methionine = N(2)-dimethylguanosine(26) in tRNA + 2 S-adenosyl-L-homocysteine + 2 H(+)</text>
        <dbReference type="Rhea" id="RHEA:43140"/>
        <dbReference type="Rhea" id="RHEA-COMP:10359"/>
        <dbReference type="Rhea" id="RHEA-COMP:10360"/>
        <dbReference type="ChEBI" id="CHEBI:15378"/>
        <dbReference type="ChEBI" id="CHEBI:57856"/>
        <dbReference type="ChEBI" id="CHEBI:59789"/>
        <dbReference type="ChEBI" id="CHEBI:74269"/>
        <dbReference type="ChEBI" id="CHEBI:74513"/>
        <dbReference type="EC" id="2.1.1.216"/>
    </reaction>
</comment>
<gene>
    <name evidence="12" type="ORF">PFISCL1PPCAC_3663</name>
</gene>
<evidence type="ECO:0000256" key="5">
    <source>
        <dbReference type="ARBA" id="ARBA00022694"/>
    </source>
</evidence>
<dbReference type="InterPro" id="IPR002905">
    <property type="entry name" value="Trm1"/>
</dbReference>